<dbReference type="RefSeq" id="XP_025416958.1">
    <property type="nucleotide sequence ID" value="XM_025561173.1"/>
</dbReference>
<evidence type="ECO:0000256" key="4">
    <source>
        <dbReference type="ARBA" id="ARBA00023125"/>
    </source>
</evidence>
<dbReference type="OrthoDB" id="7312725at2759"/>
<name>A0A8B8G2C9_9HEMI</name>
<dbReference type="AlphaFoldDB" id="A0A8B8G2C9"/>
<dbReference type="InterPro" id="IPR052224">
    <property type="entry name" value="THAP_domain_protein"/>
</dbReference>
<dbReference type="GO" id="GO:0008270">
    <property type="term" value="F:zinc ion binding"/>
    <property type="evidence" value="ECO:0007669"/>
    <property type="project" value="UniProtKB-KW"/>
</dbReference>
<evidence type="ECO:0000313" key="7">
    <source>
        <dbReference type="Proteomes" id="UP000694846"/>
    </source>
</evidence>
<evidence type="ECO:0000313" key="8">
    <source>
        <dbReference type="RefSeq" id="XP_025416958.1"/>
    </source>
</evidence>
<keyword evidence="1" id="KW-0479">Metal-binding</keyword>
<evidence type="ECO:0000256" key="2">
    <source>
        <dbReference type="ARBA" id="ARBA00022771"/>
    </source>
</evidence>
<dbReference type="Gene3D" id="6.20.210.20">
    <property type="entry name" value="THAP domain"/>
    <property type="match status" value="1"/>
</dbReference>
<gene>
    <name evidence="8" type="primary">LOC112688127</name>
</gene>
<proteinExistence type="predicted"/>
<dbReference type="Proteomes" id="UP000694846">
    <property type="component" value="Unplaced"/>
</dbReference>
<dbReference type="InterPro" id="IPR006612">
    <property type="entry name" value="THAP_Znf"/>
</dbReference>
<dbReference type="SMART" id="SM00692">
    <property type="entry name" value="DM3"/>
    <property type="match status" value="1"/>
</dbReference>
<evidence type="ECO:0000256" key="1">
    <source>
        <dbReference type="ARBA" id="ARBA00022723"/>
    </source>
</evidence>
<keyword evidence="7" id="KW-1185">Reference proteome</keyword>
<evidence type="ECO:0000256" key="5">
    <source>
        <dbReference type="PROSITE-ProRule" id="PRU00309"/>
    </source>
</evidence>
<sequence>MPYSCVAYGCANRASPEQSTQFFRFPHSNEELMKKWIEAIKRKHFKLSQYSRICSDHFTNDDFQILPNANRLLLRLDTTVTDIHECWSLRPT</sequence>
<keyword evidence="3" id="KW-0862">Zinc</keyword>
<dbReference type="SUPFAM" id="SSF57716">
    <property type="entry name" value="Glucocorticoid receptor-like (DNA-binding domain)"/>
    <property type="match status" value="1"/>
</dbReference>
<dbReference type="GO" id="GO:0003677">
    <property type="term" value="F:DNA binding"/>
    <property type="evidence" value="ECO:0007669"/>
    <property type="project" value="UniProtKB-UniRule"/>
</dbReference>
<organism evidence="7 8">
    <name type="scientific">Sipha flava</name>
    <name type="common">yellow sugarcane aphid</name>
    <dbReference type="NCBI Taxonomy" id="143950"/>
    <lineage>
        <taxon>Eukaryota</taxon>
        <taxon>Metazoa</taxon>
        <taxon>Ecdysozoa</taxon>
        <taxon>Arthropoda</taxon>
        <taxon>Hexapoda</taxon>
        <taxon>Insecta</taxon>
        <taxon>Pterygota</taxon>
        <taxon>Neoptera</taxon>
        <taxon>Paraneoptera</taxon>
        <taxon>Hemiptera</taxon>
        <taxon>Sternorrhyncha</taxon>
        <taxon>Aphidomorpha</taxon>
        <taxon>Aphidoidea</taxon>
        <taxon>Aphididae</taxon>
        <taxon>Sipha</taxon>
    </lineage>
</organism>
<reference evidence="8" key="1">
    <citation type="submission" date="2025-08" db="UniProtKB">
        <authorList>
            <consortium name="RefSeq"/>
        </authorList>
    </citation>
    <scope>IDENTIFICATION</scope>
    <source>
        <tissue evidence="8">Whole body</tissue>
    </source>
</reference>
<dbReference type="SMART" id="SM00980">
    <property type="entry name" value="THAP"/>
    <property type="match status" value="1"/>
</dbReference>
<protein>
    <submittedName>
        <fullName evidence="8">THAP domain-containing protein 1-like</fullName>
    </submittedName>
</protein>
<keyword evidence="4 5" id="KW-0238">DNA-binding</keyword>
<dbReference type="PROSITE" id="PS50950">
    <property type="entry name" value="ZF_THAP"/>
    <property type="match status" value="1"/>
</dbReference>
<evidence type="ECO:0000259" key="6">
    <source>
        <dbReference type="PROSITE" id="PS50950"/>
    </source>
</evidence>
<dbReference type="PANTHER" id="PTHR46927">
    <property type="entry name" value="AGAP005574-PA"/>
    <property type="match status" value="1"/>
</dbReference>
<keyword evidence="2 5" id="KW-0863">Zinc-finger</keyword>
<dbReference type="PANTHER" id="PTHR46927:SF2">
    <property type="entry name" value="THAP DOMAIN-CONTAINING PROTEIN 8"/>
    <property type="match status" value="1"/>
</dbReference>
<dbReference type="InterPro" id="IPR038441">
    <property type="entry name" value="THAP_Znf_sf"/>
</dbReference>
<feature type="domain" description="THAP-type" evidence="6">
    <location>
        <begin position="1"/>
        <end position="83"/>
    </location>
</feature>
<dbReference type="Pfam" id="PF05485">
    <property type="entry name" value="THAP"/>
    <property type="match status" value="1"/>
</dbReference>
<accession>A0A8B8G2C9</accession>
<evidence type="ECO:0000256" key="3">
    <source>
        <dbReference type="ARBA" id="ARBA00022833"/>
    </source>
</evidence>
<dbReference type="GeneID" id="112688127"/>